<feature type="coiled-coil region" evidence="12">
    <location>
        <begin position="606"/>
        <end position="640"/>
    </location>
</feature>
<dbReference type="InterPro" id="IPR000313">
    <property type="entry name" value="PWWP_dom"/>
</dbReference>
<dbReference type="PANTHER" id="PTHR23068">
    <property type="entry name" value="DNA CYTOSINE-5- -METHYLTRANSFERASE 3-RELATED"/>
    <property type="match status" value="1"/>
</dbReference>
<comment type="caution">
    <text evidence="16">The sequence shown here is derived from an EMBL/GenBank/DDBJ whole genome shotgun (WGS) entry which is preliminary data.</text>
</comment>
<keyword evidence="3" id="KW-0678">Repressor</keyword>
<dbReference type="Gene3D" id="2.30.30.140">
    <property type="match status" value="2"/>
</dbReference>
<reference evidence="16 17" key="1">
    <citation type="journal article" date="2024" name="bioRxiv">
        <title>A reference genome for Trichogramma kaykai: A tiny desert-dwelling parasitoid wasp with competing sex-ratio distorters.</title>
        <authorList>
            <person name="Culotta J."/>
            <person name="Lindsey A.R."/>
        </authorList>
    </citation>
    <scope>NUCLEOTIDE SEQUENCE [LARGE SCALE GENOMIC DNA]</scope>
    <source>
        <strain evidence="16 17">KSX58</strain>
    </source>
</reference>
<feature type="domain" description="PWWP" evidence="14">
    <location>
        <begin position="660"/>
        <end position="741"/>
    </location>
</feature>
<comment type="similarity">
    <text evidence="11">Belongs to the class I-like SAM-binding methyltransferase superfamily. C5-methyltransferase family.</text>
</comment>
<dbReference type="PROSITE" id="PS00094">
    <property type="entry name" value="C5_MTASE_1"/>
    <property type="match status" value="1"/>
</dbReference>
<evidence type="ECO:0000256" key="3">
    <source>
        <dbReference type="ARBA" id="ARBA00022491"/>
    </source>
</evidence>
<keyword evidence="7" id="KW-0479">Metal-binding</keyword>
<dbReference type="CDD" id="cd11725">
    <property type="entry name" value="ADDz_Dnmt3"/>
    <property type="match status" value="1"/>
</dbReference>
<dbReference type="InterPro" id="IPR018117">
    <property type="entry name" value="C5_DNA_meth_AS"/>
</dbReference>
<evidence type="ECO:0000256" key="4">
    <source>
        <dbReference type="ARBA" id="ARBA00022603"/>
    </source>
</evidence>
<organism evidence="16 17">
    <name type="scientific">Trichogramma kaykai</name>
    <dbReference type="NCBI Taxonomy" id="54128"/>
    <lineage>
        <taxon>Eukaryota</taxon>
        <taxon>Metazoa</taxon>
        <taxon>Ecdysozoa</taxon>
        <taxon>Arthropoda</taxon>
        <taxon>Hexapoda</taxon>
        <taxon>Insecta</taxon>
        <taxon>Pterygota</taxon>
        <taxon>Neoptera</taxon>
        <taxon>Endopterygota</taxon>
        <taxon>Hymenoptera</taxon>
        <taxon>Apocrita</taxon>
        <taxon>Proctotrupomorpha</taxon>
        <taxon>Chalcidoidea</taxon>
        <taxon>Trichogrammatidae</taxon>
        <taxon>Trichogramma</taxon>
    </lineage>
</organism>
<evidence type="ECO:0000256" key="8">
    <source>
        <dbReference type="ARBA" id="ARBA00022771"/>
    </source>
</evidence>
<evidence type="ECO:0000256" key="1">
    <source>
        <dbReference type="ARBA" id="ARBA00004123"/>
    </source>
</evidence>
<dbReference type="EMBL" id="JBJJXI010000151">
    <property type="protein sequence ID" value="KAL3385851.1"/>
    <property type="molecule type" value="Genomic_DNA"/>
</dbReference>
<feature type="active site" evidence="11">
    <location>
        <position position="1070"/>
    </location>
</feature>
<name>A0ABD2VYN4_9HYME</name>
<sequence>MGSTTTSQGIGNYWKSNVWMEMIANDLFVNDDATSTPSMECDAQPSYSELEVQSFVEIQEESSWRRAEIVDDGGSGGGIVSIFFDDPDYTRADENICPAVDLSKLELNNVDTDLEKLLKDSPSETLSRTDDVRRMYSNKRKANSTHDFLEMLGSTNDVFRDDLNVDPSSIVATSTPKKMNLTETSNEPLIEPMFGGKKNLSITEILWQRLCADRSIDSLDSIEPSSISGGCEISAASEDKKIDDIANDKVDTFDSKQLQEQIDTNLYEITIPSPLSLSENKSNGILDIDEYLQVSTTSDEVVNPNYPGTIEQSIYQSNLFSDESVLQRFGERLNKYKTQNQQLHFDTDWENEIDLVSRVSKFIQNRLNRKSANDVDQGLLPEKNSEGKVSTDNTSKINESAESKKGDVSQNWEEPSKKKYAKKSRLSNDNVCNNKSPVITDENFEDERRITRQFVKQIDDVRKSLKKIDYTPGRLVWAHYRSVWWPAIIIRAEDAGMVSTPKNVWVIWIGELLISNIPEKHIDLFSADIVSRFDVLSNNPKVKDSDKKFKDFVCYRTVQLLKSRFSSGPLQKPFSLWIKCNVLSHKNELNQLIFDPYPDDVIEKLNELKELNYRKTQQYLREQENERLNKTLEVKNVQRKKIEKPEFIGPGGIDIADQKPGMIVWAKWPGYSYWPCNLYCFIVRSFLNVLYLKLVYVTGVIMDYRHLNRKQPNIAHQWVMWYGDFKYSQVEYRQILMFPAGIKKMAVKIQEMKDDLFCRAVLQAAKDYSALLNYQSESWKIDDVINIFLKSKKENKLIEERLIEPNEENLFSETIKKQLKIQINDHPDSGERKQQILKSSNIKLAIECKLSLDSLCMICFEDNIHLEKHPFFKAFLCDPCMEQFEPKMFAYGNDGKCFYCTLCGCDDVVAVCDNISCPRVFCTACIKLIISPDCADEILLKQPWNCYLCDSSQLENSIMKMRKNWRKRLFSIYNSNCNDDKQTNFQHINKDTKIRVLSLFDGIGTGLQVLKKLNVNIDCYYASEIDPDSMKVSYFNHGKKIIQLGDVRDIDENMIKKIAPIDLLIGGSPCNELSLANPKRRGLDDPEGTGVLFYEYVRIKNLVEKHNKKRHLFWLFENVASMPKIYRTKISKQKFKKRA</sequence>
<dbReference type="Pfam" id="PF00145">
    <property type="entry name" value="DNA_methylase"/>
    <property type="match status" value="1"/>
</dbReference>
<comment type="subcellular location">
    <subcellularLocation>
        <location evidence="1">Nucleus</location>
    </subcellularLocation>
</comment>
<keyword evidence="9" id="KW-0862">Zinc</keyword>
<dbReference type="Proteomes" id="UP001627154">
    <property type="component" value="Unassembled WGS sequence"/>
</dbReference>
<evidence type="ECO:0000256" key="5">
    <source>
        <dbReference type="ARBA" id="ARBA00022679"/>
    </source>
</evidence>
<dbReference type="InterPro" id="IPR029063">
    <property type="entry name" value="SAM-dependent_MTases_sf"/>
</dbReference>
<evidence type="ECO:0000256" key="6">
    <source>
        <dbReference type="ARBA" id="ARBA00022691"/>
    </source>
</evidence>
<evidence type="ECO:0000259" key="14">
    <source>
        <dbReference type="PROSITE" id="PS50812"/>
    </source>
</evidence>
<evidence type="ECO:0000256" key="2">
    <source>
        <dbReference type="ARBA" id="ARBA00011975"/>
    </source>
</evidence>
<keyword evidence="10" id="KW-0539">Nucleus</keyword>
<gene>
    <name evidence="16" type="ORF">TKK_018586</name>
</gene>
<dbReference type="Gene3D" id="3.40.50.150">
    <property type="entry name" value="Vaccinia Virus protein VP39"/>
    <property type="match status" value="1"/>
</dbReference>
<dbReference type="InterPro" id="IPR050390">
    <property type="entry name" value="C5-Methyltransferase"/>
</dbReference>
<keyword evidence="6 11" id="KW-0949">S-adenosyl-L-methionine</keyword>
<dbReference type="Pfam" id="PF21255">
    <property type="entry name" value="DNMT3_ADD_GATA1-like"/>
    <property type="match status" value="1"/>
</dbReference>
<evidence type="ECO:0000256" key="12">
    <source>
        <dbReference type="SAM" id="Coils"/>
    </source>
</evidence>
<dbReference type="SUPFAM" id="SSF53335">
    <property type="entry name" value="S-adenosyl-L-methionine-dependent methyltransferases"/>
    <property type="match status" value="1"/>
</dbReference>
<evidence type="ECO:0000256" key="10">
    <source>
        <dbReference type="ARBA" id="ARBA00023242"/>
    </source>
</evidence>
<evidence type="ECO:0000259" key="15">
    <source>
        <dbReference type="PROSITE" id="PS51533"/>
    </source>
</evidence>
<evidence type="ECO:0000313" key="17">
    <source>
        <dbReference type="Proteomes" id="UP001627154"/>
    </source>
</evidence>
<dbReference type="PROSITE" id="PS51533">
    <property type="entry name" value="ADD"/>
    <property type="match status" value="1"/>
</dbReference>
<keyword evidence="5 11" id="KW-0808">Transferase</keyword>
<dbReference type="GO" id="GO:0032259">
    <property type="term" value="P:methylation"/>
    <property type="evidence" value="ECO:0007669"/>
    <property type="project" value="UniProtKB-KW"/>
</dbReference>
<protein>
    <recommendedName>
        <fullName evidence="2">DNA (cytosine-5-)-methyltransferase</fullName>
        <ecNumber evidence="2">2.1.1.37</ecNumber>
    </recommendedName>
</protein>
<feature type="domain" description="PHD-type" evidence="15">
    <location>
        <begin position="844"/>
        <end position="978"/>
    </location>
</feature>
<dbReference type="InterPro" id="IPR025766">
    <property type="entry name" value="ADD"/>
</dbReference>
<dbReference type="GO" id="GO:0003886">
    <property type="term" value="F:DNA (cytosine-5-)-methyltransferase activity"/>
    <property type="evidence" value="ECO:0007669"/>
    <property type="project" value="UniProtKB-EC"/>
</dbReference>
<keyword evidence="4 11" id="KW-0489">Methyltransferase</keyword>
<evidence type="ECO:0000313" key="16">
    <source>
        <dbReference type="EMBL" id="KAL3385851.1"/>
    </source>
</evidence>
<dbReference type="PANTHER" id="PTHR23068:SF25">
    <property type="entry name" value="DNA (CYTOSINE-5)-METHYLTRANSFERASE DRM2"/>
    <property type="match status" value="1"/>
</dbReference>
<dbReference type="SUPFAM" id="SSF63748">
    <property type="entry name" value="Tudor/PWWP/MBT"/>
    <property type="match status" value="2"/>
</dbReference>
<evidence type="ECO:0000256" key="11">
    <source>
        <dbReference type="PROSITE-ProRule" id="PRU01016"/>
    </source>
</evidence>
<dbReference type="PROSITE" id="PS51679">
    <property type="entry name" value="SAM_MT_C5"/>
    <property type="match status" value="1"/>
</dbReference>
<keyword evidence="12" id="KW-0175">Coiled coil</keyword>
<dbReference type="InterPro" id="IPR001525">
    <property type="entry name" value="C5_MeTfrase"/>
</dbReference>
<dbReference type="GO" id="GO:0005634">
    <property type="term" value="C:nucleus"/>
    <property type="evidence" value="ECO:0007669"/>
    <property type="project" value="UniProtKB-SubCell"/>
</dbReference>
<feature type="region of interest" description="Disordered" evidence="13">
    <location>
        <begin position="374"/>
        <end position="427"/>
    </location>
</feature>
<keyword evidence="17" id="KW-1185">Reference proteome</keyword>
<evidence type="ECO:0000256" key="7">
    <source>
        <dbReference type="ARBA" id="ARBA00022723"/>
    </source>
</evidence>
<keyword evidence="8" id="KW-0863">Zinc-finger</keyword>
<dbReference type="GO" id="GO:0008270">
    <property type="term" value="F:zinc ion binding"/>
    <property type="evidence" value="ECO:0007669"/>
    <property type="project" value="UniProtKB-KW"/>
</dbReference>
<accession>A0ABD2VYN4</accession>
<dbReference type="AlphaFoldDB" id="A0ABD2VYN4"/>
<dbReference type="InterPro" id="IPR049554">
    <property type="entry name" value="DNMT3_ADD_PHD"/>
</dbReference>
<dbReference type="PROSITE" id="PS50812">
    <property type="entry name" value="PWWP"/>
    <property type="match status" value="1"/>
</dbReference>
<evidence type="ECO:0000256" key="13">
    <source>
        <dbReference type="SAM" id="MobiDB-lite"/>
    </source>
</evidence>
<proteinExistence type="inferred from homology"/>
<dbReference type="EC" id="2.1.1.37" evidence="2"/>
<dbReference type="Pfam" id="PF00855">
    <property type="entry name" value="PWWP"/>
    <property type="match status" value="1"/>
</dbReference>
<evidence type="ECO:0000256" key="9">
    <source>
        <dbReference type="ARBA" id="ARBA00022833"/>
    </source>
</evidence>
<feature type="compositionally biased region" description="Polar residues" evidence="13">
    <location>
        <begin position="387"/>
        <end position="398"/>
    </location>
</feature>